<dbReference type="PROSITE" id="PS00092">
    <property type="entry name" value="N6_MTASE"/>
    <property type="match status" value="1"/>
</dbReference>
<keyword evidence="2 9" id="KW-0489">Methyltransferase</keyword>
<evidence type="ECO:0000256" key="5">
    <source>
        <dbReference type="ARBA" id="ARBA00047942"/>
    </source>
</evidence>
<evidence type="ECO:0000256" key="3">
    <source>
        <dbReference type="ARBA" id="ARBA00022679"/>
    </source>
</evidence>
<dbReference type="AlphaFoldDB" id="A0A4D4JAF0"/>
<sequence>MVAPHGDALSNLVKDLRRQVTALEDDLRTRSEEPEFADALAREYQVAIDAKRTAATYESWRDERITQIAAAWVLSTVFVRYCEDNDLIEWPFIAGPGERLAEAEERHEAFFREQPQLNDRDWLVAAFDYLAATNPTVAGLFDRRHNPLWEVTPSFEAATALLTFWRRRDDEGKIRYDLTRWDTRFLGDLYEELSEYARKHYALRQTPDFVQEFILDLTLEPAVKEFGLNGLRTIDPACGSGHFLLGIFHRLLAKWRNAAPGTDDWELVRRTLNSVHGCDKNPYASLIARFRLLVEALREAGGRSLRAAPRFPINVAVGDSLIHGRGAPGIQSELFAAPHTYAVEDVYEYVRLCDMLGRFTYHVVVANPPYIPAQDKQENENYRELYKSCSGKYAQTIPFAELLFHLAIRARGDNRAAGFVGQITANSFMKREFGRKLIEEFFPTVHLTHVIDTSGAYIPGHGTPTVIMVGRNHFTSLSQPVRAVLGVRGEPTKPDVPSKGLVWSAIVNQVNDPGSESEWVSVEDAGRAGFQRHPWSLGGGGAGQLTERLNKRPHRLGQQAQRLGVFGMTNADEVMLAPRESFVRRVGETPLVKQLLLGDEIRDWLAAGDTFSFFPYTADLSLVRSEALGKLTYWMWPCRTVLGNRATFSKGTYFSDGRPWYEWHQLTGDPHGHPWFITYAFVATHNHFVLDRGGKVFNRSAPVIKLPEGAIEDEHLELLGVLNSSTACFWLKQVCHNKGEGGGARVDAGYAALGSEAWKNTYEFTGTKLQEFPLPAELPLDLGRRLDRLAQDLAKQEPSAVCGRATPTREALDGARAEHARIRGRMIALQEELDWQVYGLYGLLNDSEVGQLMASDMDSVPEVKLGERAFEIVLARKAANNEIETAWFKRHGSAPITEIPSHWPEWYRQIVQARIDTIEKRRDIALIERPECKRRWATQPWEKKEAEALRTWLLDRCEREDVWFALRDGIRQPRTLTVNQLADAFRDDADMHGVAQLYATDHLGKRDLTLAQILETIVADQHVPYLAALRYKDSGLRKRKQWERVWEQQRAEDRTGKRLNIPVPPKYTTADFRRTSYWAQRGKLDVPKERFISYPDANPDSDPTLLLGWAGWDHKDQAQALVNVVNDRTEQAGWGADPLTPLLAGLAEVMPWVHQWHVEYDEEWGGTPAEEYQAFLDEQRAKYHLTEHDLRAWRPAPSTRGRKAKKG</sequence>
<dbReference type="PANTHER" id="PTHR33841">
    <property type="entry name" value="DNA METHYLTRANSFERASE YEEA-RELATED"/>
    <property type="match status" value="1"/>
</dbReference>
<dbReference type="PANTHER" id="PTHR33841:SF1">
    <property type="entry name" value="DNA METHYLTRANSFERASE A"/>
    <property type="match status" value="1"/>
</dbReference>
<dbReference type="Pfam" id="PF22654">
    <property type="entry name" value="DUF7008"/>
    <property type="match status" value="1"/>
</dbReference>
<dbReference type="GO" id="GO:0009007">
    <property type="term" value="F:site-specific DNA-methyltransferase (adenine-specific) activity"/>
    <property type="evidence" value="ECO:0007669"/>
    <property type="project" value="UniProtKB-EC"/>
</dbReference>
<evidence type="ECO:0000259" key="8">
    <source>
        <dbReference type="Pfam" id="PF22654"/>
    </source>
</evidence>
<dbReference type="InterPro" id="IPR002052">
    <property type="entry name" value="DNA_methylase_N6_adenine_CS"/>
</dbReference>
<feature type="domain" description="Type II methyltransferase M.TaqI-like" evidence="7">
    <location>
        <begin position="273"/>
        <end position="454"/>
    </location>
</feature>
<organism evidence="9 10">
    <name type="scientific">Gandjariella thermophila</name>
    <dbReference type="NCBI Taxonomy" id="1931992"/>
    <lineage>
        <taxon>Bacteria</taxon>
        <taxon>Bacillati</taxon>
        <taxon>Actinomycetota</taxon>
        <taxon>Actinomycetes</taxon>
        <taxon>Pseudonocardiales</taxon>
        <taxon>Pseudonocardiaceae</taxon>
        <taxon>Gandjariella</taxon>
    </lineage>
</organism>
<dbReference type="EC" id="2.1.1.72" evidence="1"/>
<keyword evidence="3" id="KW-0808">Transferase</keyword>
<evidence type="ECO:0000256" key="4">
    <source>
        <dbReference type="ARBA" id="ARBA00022691"/>
    </source>
</evidence>
<evidence type="ECO:0000259" key="7">
    <source>
        <dbReference type="Pfam" id="PF07669"/>
    </source>
</evidence>
<feature type="domain" description="DUF7008" evidence="8">
    <location>
        <begin position="826"/>
        <end position="1203"/>
    </location>
</feature>
<dbReference type="RefSeq" id="WP_192909774.1">
    <property type="nucleotide sequence ID" value="NZ_BJFL01000057.1"/>
</dbReference>
<dbReference type="PRINTS" id="PR00507">
    <property type="entry name" value="N12N6MTFRASE"/>
</dbReference>
<reference evidence="10" key="1">
    <citation type="submission" date="2019-04" db="EMBL/GenBank/DDBJ databases">
        <title>Draft genome sequence of Pseudonocardiaceae bacterium SL3-2-4.</title>
        <authorList>
            <person name="Ningsih F."/>
            <person name="Yokota A."/>
            <person name="Sakai Y."/>
            <person name="Nanatani K."/>
            <person name="Yabe S."/>
            <person name="Oetari A."/>
            <person name="Sjamsuridzal W."/>
        </authorList>
    </citation>
    <scope>NUCLEOTIDE SEQUENCE [LARGE SCALE GENOMIC DNA]</scope>
    <source>
        <strain evidence="10">SL3-2-4</strain>
    </source>
</reference>
<evidence type="ECO:0000313" key="10">
    <source>
        <dbReference type="Proteomes" id="UP000298860"/>
    </source>
</evidence>
<gene>
    <name evidence="9" type="ORF">GTS_54280</name>
</gene>
<dbReference type="Pfam" id="PF07669">
    <property type="entry name" value="Eco57I"/>
    <property type="match status" value="1"/>
</dbReference>
<evidence type="ECO:0000256" key="2">
    <source>
        <dbReference type="ARBA" id="ARBA00022603"/>
    </source>
</evidence>
<dbReference type="InterPro" id="IPR011639">
    <property type="entry name" value="MethylTrfase_TaqI-like_dom"/>
</dbReference>
<evidence type="ECO:0000313" key="9">
    <source>
        <dbReference type="EMBL" id="GDY33795.1"/>
    </source>
</evidence>
<keyword evidence="10" id="KW-1185">Reference proteome</keyword>
<dbReference type="Proteomes" id="UP000298860">
    <property type="component" value="Unassembled WGS sequence"/>
</dbReference>
<feature type="coiled-coil region" evidence="6">
    <location>
        <begin position="6"/>
        <end position="33"/>
    </location>
</feature>
<accession>A0A4D4JAF0</accession>
<dbReference type="SUPFAM" id="SSF53335">
    <property type="entry name" value="S-adenosyl-L-methionine-dependent methyltransferases"/>
    <property type="match status" value="1"/>
</dbReference>
<keyword evidence="6" id="KW-0175">Coiled coil</keyword>
<evidence type="ECO:0000256" key="6">
    <source>
        <dbReference type="SAM" id="Coils"/>
    </source>
</evidence>
<dbReference type="NCBIfam" id="NF033451">
    <property type="entry name" value="BREX_2_MTaseX"/>
    <property type="match status" value="1"/>
</dbReference>
<protein>
    <recommendedName>
        <fullName evidence="1">site-specific DNA-methyltransferase (adenine-specific)</fullName>
        <ecNumber evidence="1">2.1.1.72</ecNumber>
    </recommendedName>
</protein>
<dbReference type="Gene3D" id="3.40.50.150">
    <property type="entry name" value="Vaccinia Virus protein VP39"/>
    <property type="match status" value="1"/>
</dbReference>
<comment type="caution">
    <text evidence="9">The sequence shown here is derived from an EMBL/GenBank/DDBJ whole genome shotgun (WGS) entry which is preliminary data.</text>
</comment>
<keyword evidence="4" id="KW-0949">S-adenosyl-L-methionine</keyword>
<dbReference type="EMBL" id="BJFL01000057">
    <property type="protein sequence ID" value="GDY33795.1"/>
    <property type="molecule type" value="Genomic_DNA"/>
</dbReference>
<comment type="catalytic activity">
    <reaction evidence="5">
        <text>a 2'-deoxyadenosine in DNA + S-adenosyl-L-methionine = an N(6)-methyl-2'-deoxyadenosine in DNA + S-adenosyl-L-homocysteine + H(+)</text>
        <dbReference type="Rhea" id="RHEA:15197"/>
        <dbReference type="Rhea" id="RHEA-COMP:12418"/>
        <dbReference type="Rhea" id="RHEA-COMP:12419"/>
        <dbReference type="ChEBI" id="CHEBI:15378"/>
        <dbReference type="ChEBI" id="CHEBI:57856"/>
        <dbReference type="ChEBI" id="CHEBI:59789"/>
        <dbReference type="ChEBI" id="CHEBI:90615"/>
        <dbReference type="ChEBI" id="CHEBI:90616"/>
        <dbReference type="EC" id="2.1.1.72"/>
    </reaction>
</comment>
<proteinExistence type="predicted"/>
<dbReference type="GO" id="GO:0032259">
    <property type="term" value="P:methylation"/>
    <property type="evidence" value="ECO:0007669"/>
    <property type="project" value="UniProtKB-KW"/>
</dbReference>
<dbReference type="InterPro" id="IPR054277">
    <property type="entry name" value="DUF7008"/>
</dbReference>
<dbReference type="GO" id="GO:0006304">
    <property type="term" value="P:DNA modification"/>
    <property type="evidence" value="ECO:0007669"/>
    <property type="project" value="InterPro"/>
</dbReference>
<dbReference type="InterPro" id="IPR029063">
    <property type="entry name" value="SAM-dependent_MTases_sf"/>
</dbReference>
<dbReference type="GO" id="GO:0003676">
    <property type="term" value="F:nucleic acid binding"/>
    <property type="evidence" value="ECO:0007669"/>
    <property type="project" value="InterPro"/>
</dbReference>
<evidence type="ECO:0000256" key="1">
    <source>
        <dbReference type="ARBA" id="ARBA00011900"/>
    </source>
</evidence>
<name>A0A4D4JAF0_9PSEU</name>
<dbReference type="InterPro" id="IPR050953">
    <property type="entry name" value="N4_N6_ade-DNA_methylase"/>
</dbReference>